<dbReference type="EMBL" id="BONE01000110">
    <property type="protein sequence ID" value="GIF77931.1"/>
    <property type="molecule type" value="Genomic_DNA"/>
</dbReference>
<accession>A0ABQ4D338</accession>
<feature type="compositionally biased region" description="Pro residues" evidence="1">
    <location>
        <begin position="7"/>
        <end position="19"/>
    </location>
</feature>
<keyword evidence="3" id="KW-1185">Reference proteome</keyword>
<dbReference type="Proteomes" id="UP000604117">
    <property type="component" value="Unassembled WGS sequence"/>
</dbReference>
<evidence type="ECO:0000313" key="2">
    <source>
        <dbReference type="EMBL" id="GIF77931.1"/>
    </source>
</evidence>
<evidence type="ECO:0000256" key="1">
    <source>
        <dbReference type="SAM" id="MobiDB-lite"/>
    </source>
</evidence>
<sequence>MRIPTHRMPPPVPWEPAPGRPIQRPRGGRLAHRTDVAAELRWGAGFGTVDAVARLATEQELLRHLALTVTLDGGEVVLVARIKDPADTAGRARLAALLAQLTEKPE</sequence>
<comment type="caution">
    <text evidence="2">The sequence shown here is derived from an EMBL/GenBank/DDBJ whole genome shotgun (WGS) entry which is preliminary data.</text>
</comment>
<dbReference type="RefSeq" id="WP_203718777.1">
    <property type="nucleotide sequence ID" value="NZ_BONE01000110.1"/>
</dbReference>
<protein>
    <submittedName>
        <fullName evidence="2">Uncharacterized protein</fullName>
    </submittedName>
</protein>
<feature type="region of interest" description="Disordered" evidence="1">
    <location>
        <begin position="1"/>
        <end position="30"/>
    </location>
</feature>
<evidence type="ECO:0000313" key="3">
    <source>
        <dbReference type="Proteomes" id="UP000604117"/>
    </source>
</evidence>
<name>A0ABQ4D338_9ACTN</name>
<proteinExistence type="predicted"/>
<reference evidence="2 3" key="1">
    <citation type="submission" date="2021-01" db="EMBL/GenBank/DDBJ databases">
        <title>Whole genome shotgun sequence of Asanoa siamensis NBRC 107932.</title>
        <authorList>
            <person name="Komaki H."/>
            <person name="Tamura T."/>
        </authorList>
    </citation>
    <scope>NUCLEOTIDE SEQUENCE [LARGE SCALE GENOMIC DNA]</scope>
    <source>
        <strain evidence="2 3">NBRC 107932</strain>
    </source>
</reference>
<gene>
    <name evidence="2" type="ORF">Asi02nite_74490</name>
</gene>
<organism evidence="2 3">
    <name type="scientific">Asanoa siamensis</name>
    <dbReference type="NCBI Taxonomy" id="926357"/>
    <lineage>
        <taxon>Bacteria</taxon>
        <taxon>Bacillati</taxon>
        <taxon>Actinomycetota</taxon>
        <taxon>Actinomycetes</taxon>
        <taxon>Micromonosporales</taxon>
        <taxon>Micromonosporaceae</taxon>
        <taxon>Asanoa</taxon>
    </lineage>
</organism>